<feature type="domain" description="DDE Tnp4" evidence="3">
    <location>
        <begin position="19"/>
        <end position="65"/>
    </location>
</feature>
<accession>A0ABN0WTE5</accession>
<comment type="caution">
    <text evidence="4">The sequence shown here is derived from an EMBL/GenBank/DDBJ whole genome shotgun (WGS) entry which is preliminary data.</text>
</comment>
<evidence type="ECO:0000313" key="4">
    <source>
        <dbReference type="EMBL" id="GAA0346167.1"/>
    </source>
</evidence>
<organism evidence="4 5">
    <name type="scientific">Streptomyces blastmyceticus</name>
    <dbReference type="NCBI Taxonomy" id="68180"/>
    <lineage>
        <taxon>Bacteria</taxon>
        <taxon>Bacillati</taxon>
        <taxon>Actinomycetota</taxon>
        <taxon>Actinomycetes</taxon>
        <taxon>Kitasatosporales</taxon>
        <taxon>Streptomycetaceae</taxon>
        <taxon>Streptomyces</taxon>
    </lineage>
</organism>
<gene>
    <name evidence="4" type="ORF">GCM10010319_23200</name>
</gene>
<evidence type="ECO:0000256" key="1">
    <source>
        <dbReference type="ARBA" id="ARBA00001968"/>
    </source>
</evidence>
<evidence type="ECO:0000313" key="5">
    <source>
        <dbReference type="Proteomes" id="UP001500063"/>
    </source>
</evidence>
<dbReference type="InterPro" id="IPR027806">
    <property type="entry name" value="HARBI1_dom"/>
</dbReference>
<name>A0ABN0WTE5_9ACTN</name>
<comment type="cofactor">
    <cofactor evidence="1">
        <name>a divalent metal cation</name>
        <dbReference type="ChEBI" id="CHEBI:60240"/>
    </cofactor>
</comment>
<keyword evidence="2" id="KW-0479">Metal-binding</keyword>
<reference evidence="4 5" key="1">
    <citation type="journal article" date="2019" name="Int. J. Syst. Evol. Microbiol.">
        <title>The Global Catalogue of Microorganisms (GCM) 10K type strain sequencing project: providing services to taxonomists for standard genome sequencing and annotation.</title>
        <authorList>
            <consortium name="The Broad Institute Genomics Platform"/>
            <consortium name="The Broad Institute Genome Sequencing Center for Infectious Disease"/>
            <person name="Wu L."/>
            <person name="Ma J."/>
        </authorList>
    </citation>
    <scope>NUCLEOTIDE SEQUENCE [LARGE SCALE GENOMIC DNA]</scope>
    <source>
        <strain evidence="4 5">JCM 4565</strain>
    </source>
</reference>
<protein>
    <recommendedName>
        <fullName evidence="3">DDE Tnp4 domain-containing protein</fullName>
    </recommendedName>
</protein>
<proteinExistence type="predicted"/>
<dbReference type="Pfam" id="PF13359">
    <property type="entry name" value="DDE_Tnp_4"/>
    <property type="match status" value="1"/>
</dbReference>
<sequence length="69" mass="7830">MLDGSRGVGAEGGVAVRGEAVNQTHTRLRMPVERAFARLKHWRLFRKARCSPNRLTSMVQVVLTLEQQR</sequence>
<dbReference type="EMBL" id="BAAABW010000013">
    <property type="protein sequence ID" value="GAA0346167.1"/>
    <property type="molecule type" value="Genomic_DNA"/>
</dbReference>
<dbReference type="Proteomes" id="UP001500063">
    <property type="component" value="Unassembled WGS sequence"/>
</dbReference>
<evidence type="ECO:0000259" key="3">
    <source>
        <dbReference type="Pfam" id="PF13359"/>
    </source>
</evidence>
<keyword evidence="5" id="KW-1185">Reference proteome</keyword>
<evidence type="ECO:0000256" key="2">
    <source>
        <dbReference type="ARBA" id="ARBA00022723"/>
    </source>
</evidence>